<dbReference type="OrthoDB" id="2666285at2"/>
<proteinExistence type="predicted"/>
<feature type="region of interest" description="Disordered" evidence="1">
    <location>
        <begin position="67"/>
        <end position="86"/>
    </location>
</feature>
<dbReference type="RefSeq" id="WP_139605788.1">
    <property type="nucleotide sequence ID" value="NZ_VDCQ01000054.1"/>
</dbReference>
<evidence type="ECO:0000313" key="3">
    <source>
        <dbReference type="Proteomes" id="UP000307943"/>
    </source>
</evidence>
<sequence>MEQNGKERLEHDLADALTEGEMAEKDPDVAALRRLSPRYEIRSQAERDPIVEETKIVRSIAREADDRYDDYIARASRQEQGDNRDR</sequence>
<accession>A0A5C4T0U1</accession>
<name>A0A5C4T0U1_9BACL</name>
<feature type="region of interest" description="Disordered" evidence="1">
    <location>
        <begin position="1"/>
        <end position="25"/>
    </location>
</feature>
<protein>
    <submittedName>
        <fullName evidence="2">Uncharacterized protein</fullName>
    </submittedName>
</protein>
<organism evidence="2 3">
    <name type="scientific">Paenibacillus hemerocallicola</name>
    <dbReference type="NCBI Taxonomy" id="1172614"/>
    <lineage>
        <taxon>Bacteria</taxon>
        <taxon>Bacillati</taxon>
        <taxon>Bacillota</taxon>
        <taxon>Bacilli</taxon>
        <taxon>Bacillales</taxon>
        <taxon>Paenibacillaceae</taxon>
        <taxon>Paenibacillus</taxon>
    </lineage>
</organism>
<evidence type="ECO:0000256" key="1">
    <source>
        <dbReference type="SAM" id="MobiDB-lite"/>
    </source>
</evidence>
<reference evidence="2 3" key="1">
    <citation type="submission" date="2019-05" db="EMBL/GenBank/DDBJ databases">
        <title>We sequenced the genome of Paenibacillus hemerocallicola KCTC 33185 for further insight into its adaptation and study the phylogeny of Paenibacillus.</title>
        <authorList>
            <person name="Narsing Rao M.P."/>
        </authorList>
    </citation>
    <scope>NUCLEOTIDE SEQUENCE [LARGE SCALE GENOMIC DNA]</scope>
    <source>
        <strain evidence="2 3">KCTC 33185</strain>
    </source>
</reference>
<dbReference type="AlphaFoldDB" id="A0A5C4T0U1"/>
<dbReference type="EMBL" id="VDCQ01000054">
    <property type="protein sequence ID" value="TNJ62718.1"/>
    <property type="molecule type" value="Genomic_DNA"/>
</dbReference>
<evidence type="ECO:0000313" key="2">
    <source>
        <dbReference type="EMBL" id="TNJ62718.1"/>
    </source>
</evidence>
<gene>
    <name evidence="2" type="ORF">FE784_29180</name>
</gene>
<feature type="compositionally biased region" description="Basic and acidic residues" evidence="1">
    <location>
        <begin position="1"/>
        <end position="14"/>
    </location>
</feature>
<keyword evidence="3" id="KW-1185">Reference proteome</keyword>
<dbReference type="Proteomes" id="UP000307943">
    <property type="component" value="Unassembled WGS sequence"/>
</dbReference>
<comment type="caution">
    <text evidence="2">The sequence shown here is derived from an EMBL/GenBank/DDBJ whole genome shotgun (WGS) entry which is preliminary data.</text>
</comment>